<gene>
    <name evidence="1" type="ORF">RDI58_021139</name>
</gene>
<reference evidence="1 2" key="1">
    <citation type="submission" date="2024-02" db="EMBL/GenBank/DDBJ databases">
        <title>de novo genome assembly of Solanum bulbocastanum strain 11H21.</title>
        <authorList>
            <person name="Hosaka A.J."/>
        </authorList>
    </citation>
    <scope>NUCLEOTIDE SEQUENCE [LARGE SCALE GENOMIC DNA]</scope>
    <source>
        <tissue evidence="1">Young leaves</tissue>
    </source>
</reference>
<dbReference type="Proteomes" id="UP001371456">
    <property type="component" value="Unassembled WGS sequence"/>
</dbReference>
<dbReference type="EMBL" id="JBANQN010000008">
    <property type="protein sequence ID" value="KAK6783342.1"/>
    <property type="molecule type" value="Genomic_DNA"/>
</dbReference>
<comment type="caution">
    <text evidence="1">The sequence shown here is derived from an EMBL/GenBank/DDBJ whole genome shotgun (WGS) entry which is preliminary data.</text>
</comment>
<accession>A0AAN8Y8I1</accession>
<dbReference type="AlphaFoldDB" id="A0AAN8Y8I1"/>
<protein>
    <submittedName>
        <fullName evidence="1">Uncharacterized protein</fullName>
    </submittedName>
</protein>
<sequence length="49" mass="5538">MFKTELILKVFKAILDDRFKKTSTRSIQSLGSLPVILEKVQEDIGCGCH</sequence>
<keyword evidence="2" id="KW-1185">Reference proteome</keyword>
<name>A0AAN8Y8I1_SOLBU</name>
<evidence type="ECO:0000313" key="2">
    <source>
        <dbReference type="Proteomes" id="UP001371456"/>
    </source>
</evidence>
<proteinExistence type="predicted"/>
<evidence type="ECO:0000313" key="1">
    <source>
        <dbReference type="EMBL" id="KAK6783342.1"/>
    </source>
</evidence>
<organism evidence="1 2">
    <name type="scientific">Solanum bulbocastanum</name>
    <name type="common">Wild potato</name>
    <dbReference type="NCBI Taxonomy" id="147425"/>
    <lineage>
        <taxon>Eukaryota</taxon>
        <taxon>Viridiplantae</taxon>
        <taxon>Streptophyta</taxon>
        <taxon>Embryophyta</taxon>
        <taxon>Tracheophyta</taxon>
        <taxon>Spermatophyta</taxon>
        <taxon>Magnoliopsida</taxon>
        <taxon>eudicotyledons</taxon>
        <taxon>Gunneridae</taxon>
        <taxon>Pentapetalae</taxon>
        <taxon>asterids</taxon>
        <taxon>lamiids</taxon>
        <taxon>Solanales</taxon>
        <taxon>Solanaceae</taxon>
        <taxon>Solanoideae</taxon>
        <taxon>Solaneae</taxon>
        <taxon>Solanum</taxon>
    </lineage>
</organism>